<proteinExistence type="predicted"/>
<feature type="domain" description="Prepilin peptidase A24 N-terminal" evidence="2">
    <location>
        <begin position="11"/>
        <end position="88"/>
    </location>
</feature>
<accession>A0A4Z0JLT9</accession>
<dbReference type="OrthoDB" id="9789291at2"/>
<feature type="transmembrane region" description="Helical" evidence="1">
    <location>
        <begin position="127"/>
        <end position="150"/>
    </location>
</feature>
<dbReference type="AlphaFoldDB" id="A0A4Z0JLT9"/>
<dbReference type="PANTHER" id="PTHR30487:SF0">
    <property type="entry name" value="PREPILIN LEADER PEPTIDASE_N-METHYLTRANSFERASE-RELATED"/>
    <property type="match status" value="1"/>
</dbReference>
<protein>
    <submittedName>
        <fullName evidence="3">Prepilin peptidase</fullName>
    </submittedName>
</protein>
<evidence type="ECO:0000256" key="1">
    <source>
        <dbReference type="SAM" id="Phobius"/>
    </source>
</evidence>
<keyword evidence="1" id="KW-0812">Transmembrane</keyword>
<keyword evidence="4" id="KW-1185">Reference proteome</keyword>
<organism evidence="3 4">
    <name type="scientific">Companilactobacillus suantsaicola</name>
    <dbReference type="NCBI Taxonomy" id="2487723"/>
    <lineage>
        <taxon>Bacteria</taxon>
        <taxon>Bacillati</taxon>
        <taxon>Bacillota</taxon>
        <taxon>Bacilli</taxon>
        <taxon>Lactobacillales</taxon>
        <taxon>Lactobacillaceae</taxon>
        <taxon>Companilactobacillus</taxon>
    </lineage>
</organism>
<comment type="caution">
    <text evidence="3">The sequence shown here is derived from an EMBL/GenBank/DDBJ whole genome shotgun (WGS) entry which is preliminary data.</text>
</comment>
<feature type="transmembrane region" description="Helical" evidence="1">
    <location>
        <begin position="95"/>
        <end position="115"/>
    </location>
</feature>
<dbReference type="EMBL" id="RKLY01000013">
    <property type="protein sequence ID" value="TGD23313.1"/>
    <property type="molecule type" value="Genomic_DNA"/>
</dbReference>
<dbReference type="GO" id="GO:0005886">
    <property type="term" value="C:plasma membrane"/>
    <property type="evidence" value="ECO:0007669"/>
    <property type="project" value="TreeGrafter"/>
</dbReference>
<dbReference type="PANTHER" id="PTHR30487">
    <property type="entry name" value="TYPE 4 PREPILIN-LIKE PROTEINS LEADER PEPTIDE-PROCESSING ENZYME"/>
    <property type="match status" value="1"/>
</dbReference>
<name>A0A4Z0JLT9_9LACO</name>
<dbReference type="InterPro" id="IPR050882">
    <property type="entry name" value="Prepilin_peptidase/N-MTase"/>
</dbReference>
<keyword evidence="1" id="KW-0472">Membrane</keyword>
<sequence>MEYLLQLLIFIFGACIISFLKVFAQDYPQINTRRSQCDYCHRILRWYEIIPILGYFIDNGKCSTCKNQINFLNPLQEFCGGLLILSSYYFNNLSYLPLILTLILLGFCDAFYGYVYPIFYLGFLPTIIWHFSGQHLLISLLVYLSLLLLSRNHLIGLGDVEIISILALVFNLELFLLIMILACLLCIGNFAVNKKRSFRFIPYLCIATGFVFVISSFLIKFQVGFFEALAS</sequence>
<dbReference type="Proteomes" id="UP000298021">
    <property type="component" value="Unassembled WGS sequence"/>
</dbReference>
<evidence type="ECO:0000313" key="3">
    <source>
        <dbReference type="EMBL" id="TGD23313.1"/>
    </source>
</evidence>
<dbReference type="GO" id="GO:0004190">
    <property type="term" value="F:aspartic-type endopeptidase activity"/>
    <property type="evidence" value="ECO:0007669"/>
    <property type="project" value="TreeGrafter"/>
</dbReference>
<dbReference type="RefSeq" id="WP_135372634.1">
    <property type="nucleotide sequence ID" value="NZ_RKLY01000013.1"/>
</dbReference>
<feature type="transmembrane region" description="Helical" evidence="1">
    <location>
        <begin position="200"/>
        <end position="219"/>
    </location>
</feature>
<gene>
    <name evidence="3" type="ORF">EGT49_06385</name>
</gene>
<dbReference type="Pfam" id="PF06750">
    <property type="entry name" value="A24_N_bact"/>
    <property type="match status" value="1"/>
</dbReference>
<evidence type="ECO:0000313" key="4">
    <source>
        <dbReference type="Proteomes" id="UP000298021"/>
    </source>
</evidence>
<reference evidence="3 4" key="1">
    <citation type="submission" date="2018-10" db="EMBL/GenBank/DDBJ databases">
        <title>Lactobacillus sp. R7 and Lactobacillus sp. R19 isolated from fermented mustard green product of Taiwan.</title>
        <authorList>
            <person name="Lin S.-T."/>
        </authorList>
    </citation>
    <scope>NUCLEOTIDE SEQUENCE [LARGE SCALE GENOMIC DNA]</scope>
    <source>
        <strain evidence="3 4">BCRC 81127</strain>
    </source>
</reference>
<evidence type="ECO:0000259" key="2">
    <source>
        <dbReference type="Pfam" id="PF06750"/>
    </source>
</evidence>
<dbReference type="GO" id="GO:0006465">
    <property type="term" value="P:signal peptide processing"/>
    <property type="evidence" value="ECO:0007669"/>
    <property type="project" value="TreeGrafter"/>
</dbReference>
<keyword evidence="1" id="KW-1133">Transmembrane helix</keyword>
<dbReference type="InterPro" id="IPR010627">
    <property type="entry name" value="Prepilin_pept_A24_N"/>
</dbReference>
<feature type="transmembrane region" description="Helical" evidence="1">
    <location>
        <begin position="162"/>
        <end position="188"/>
    </location>
</feature>